<accession>A0A7X5U7R3</accession>
<dbReference type="Proteomes" id="UP000490980">
    <property type="component" value="Unassembled WGS sequence"/>
</dbReference>
<organism evidence="1 2">
    <name type="scientific">Luteibacter anthropi</name>
    <dbReference type="NCBI Taxonomy" id="564369"/>
    <lineage>
        <taxon>Bacteria</taxon>
        <taxon>Pseudomonadati</taxon>
        <taxon>Pseudomonadota</taxon>
        <taxon>Gammaproteobacteria</taxon>
        <taxon>Lysobacterales</taxon>
        <taxon>Rhodanobacteraceae</taxon>
        <taxon>Luteibacter</taxon>
    </lineage>
</organism>
<dbReference type="SUPFAM" id="SSF89372">
    <property type="entry name" value="Fucose-specific lectin"/>
    <property type="match status" value="1"/>
</dbReference>
<protein>
    <submittedName>
        <fullName evidence="1">Uncharacterized protein</fullName>
    </submittedName>
</protein>
<sequence length="701" mass="75927">MMKKGMLRARSLSPRLMSVLYIGAGLIVFGGKACAASVISLAAGECMPARISDGNSTPMLPLYQPPVLPEGLDQVVKSPPNLPQDRVLSVWDAWDSGEPPIVPINSWWLGEFTGVTSTIALGSYQRGHTDQYGYSGVQVAGTTVGLWLNSMDPGAKLYYDSNALGMGCWYEASPRPSLFPSMAHQLDISFITGVKYDESIAAATAQAYFEFVAIDGTGGCVVNDQKCGLTFQVGYYSRNRSYSRIELAHSDITGTTPHPIVQAAIESPNWLHRVPGDGSLDFQSEVFSPGLIHFRVSPEEFIKAIEAVRMLKVKSSQNDGEYTYPYAGISINPLDYEFSLIGADGEIYAPQGSHGQLGMSISNLRVTSTIPHHVSGEIAGFNEPLPGVVFRDGMDIKLLISNLDGKPNRLLNLASGSAEGDPVGYYAGNAARVIYRDSSHHLREIFESQTGWAEWDMTSTLGLPVLGADPRPFVGVDGSANVVYRDEAGDVHLLSLDASGWHDTNVSAASLPRGSAALGSPEGYIANGVKRIIYRDTNAGIVELYYFNGAWNQWQMTSITGSAPAFSDPTGYVDSSQRPHVIYRDSAGDIHEFRLDSDGWTHTDVTAATGAPSAQGKASGILAGDAPRAIYRGVDNHLHELVWWMNSWSHNDLSQTRGAVLLAGDPREFVGSDGVARIDYMGVDNQVHELFYGNGWIHRDM</sequence>
<evidence type="ECO:0000313" key="2">
    <source>
        <dbReference type="Proteomes" id="UP000490980"/>
    </source>
</evidence>
<dbReference type="Gene3D" id="2.120.10.70">
    <property type="entry name" value="Fucose-specific lectin"/>
    <property type="match status" value="2"/>
</dbReference>
<gene>
    <name evidence="1" type="ORF">HBF25_03165</name>
</gene>
<dbReference type="RefSeq" id="WP_166946502.1">
    <property type="nucleotide sequence ID" value="NZ_JAARLZ010000002.1"/>
</dbReference>
<name>A0A7X5U7R3_9GAMM</name>
<dbReference type="EMBL" id="JAARLZ010000002">
    <property type="protein sequence ID" value="NII05387.1"/>
    <property type="molecule type" value="Genomic_DNA"/>
</dbReference>
<reference evidence="1 2" key="1">
    <citation type="submission" date="2020-03" db="EMBL/GenBank/DDBJ databases">
        <authorList>
            <person name="Lai Q."/>
        </authorList>
    </citation>
    <scope>NUCLEOTIDE SEQUENCE [LARGE SCALE GENOMIC DNA]</scope>
    <source>
        <strain evidence="1 2">CCUG 25036</strain>
    </source>
</reference>
<keyword evidence="2" id="KW-1185">Reference proteome</keyword>
<dbReference type="AlphaFoldDB" id="A0A7X5U7R3"/>
<evidence type="ECO:0000313" key="1">
    <source>
        <dbReference type="EMBL" id="NII05387.1"/>
    </source>
</evidence>
<proteinExistence type="predicted"/>
<comment type="caution">
    <text evidence="1">The sequence shown here is derived from an EMBL/GenBank/DDBJ whole genome shotgun (WGS) entry which is preliminary data.</text>
</comment>